<sequence>MSDQPKLAIVITCYNYENFVEHAIRSVTDQNRDDCELVVVDDGSTDDSWNSIQKFSGIKTFRTENKGQPKACLYGFSQTTAPFVMFLDADDELKPGSISRIIDHLDPGVAKIQFMLTRIDAGGNVIGEASYSSKSFRNRSDLTRQVLKTGVYRSPPTSGNVFRRDVCELLKDCSYDTAVDGVIVFAAPFLGDIVSIPEALGRYRVHDRNISGFGRKPDAKIIAKDIQHFEQRMDHLRTIIRPVAGSENLVDAEKTFYHQERSFFLSIATGQKPRVSALAKLLVKLVTQDFSLRNKAGMALFFTLTSVLPIARAQALLAYRLNVGQRSPMGFLHLIFKGA</sequence>
<feature type="domain" description="Glycosyltransferase 2-like" evidence="1">
    <location>
        <begin position="9"/>
        <end position="131"/>
    </location>
</feature>
<dbReference type="Pfam" id="PF00535">
    <property type="entry name" value="Glycos_transf_2"/>
    <property type="match status" value="1"/>
</dbReference>
<keyword evidence="2" id="KW-0808">Transferase</keyword>
<dbReference type="PANTHER" id="PTHR22916">
    <property type="entry name" value="GLYCOSYLTRANSFERASE"/>
    <property type="match status" value="1"/>
</dbReference>
<dbReference type="PANTHER" id="PTHR22916:SF64">
    <property type="entry name" value="TRANSFERASE, PUTATIVE-RELATED"/>
    <property type="match status" value="1"/>
</dbReference>
<keyword evidence="3" id="KW-1185">Reference proteome</keyword>
<organism evidence="2 3">
    <name type="scientific">Roseibium marinum</name>
    <dbReference type="NCBI Taxonomy" id="281252"/>
    <lineage>
        <taxon>Bacteria</taxon>
        <taxon>Pseudomonadati</taxon>
        <taxon>Pseudomonadota</taxon>
        <taxon>Alphaproteobacteria</taxon>
        <taxon>Hyphomicrobiales</taxon>
        <taxon>Stappiaceae</taxon>
        <taxon>Roseibium</taxon>
    </lineage>
</organism>
<dbReference type="OrthoDB" id="5291101at2"/>
<dbReference type="RefSeq" id="WP_103223114.1">
    <property type="nucleotide sequence ID" value="NZ_PPCN01000005.1"/>
</dbReference>
<gene>
    <name evidence="2" type="ORF">CLV41_105258</name>
</gene>
<accession>A0A2S3UTM2</accession>
<evidence type="ECO:0000313" key="3">
    <source>
        <dbReference type="Proteomes" id="UP000236959"/>
    </source>
</evidence>
<name>A0A2S3UTM2_9HYPH</name>
<proteinExistence type="predicted"/>
<reference evidence="2 3" key="1">
    <citation type="submission" date="2018-01" db="EMBL/GenBank/DDBJ databases">
        <title>Genomic Encyclopedia of Archaeal and Bacterial Type Strains, Phase II (KMG-II): from individual species to whole genera.</title>
        <authorList>
            <person name="Goeker M."/>
        </authorList>
    </citation>
    <scope>NUCLEOTIDE SEQUENCE [LARGE SCALE GENOMIC DNA]</scope>
    <source>
        <strain evidence="2 3">DSM 17023</strain>
    </source>
</reference>
<dbReference type="EMBL" id="PPCN01000005">
    <property type="protein sequence ID" value="POF31078.1"/>
    <property type="molecule type" value="Genomic_DNA"/>
</dbReference>
<evidence type="ECO:0000259" key="1">
    <source>
        <dbReference type="Pfam" id="PF00535"/>
    </source>
</evidence>
<evidence type="ECO:0000313" key="2">
    <source>
        <dbReference type="EMBL" id="POF31078.1"/>
    </source>
</evidence>
<dbReference type="Proteomes" id="UP000236959">
    <property type="component" value="Unassembled WGS sequence"/>
</dbReference>
<dbReference type="GO" id="GO:0016758">
    <property type="term" value="F:hexosyltransferase activity"/>
    <property type="evidence" value="ECO:0007669"/>
    <property type="project" value="UniProtKB-ARBA"/>
</dbReference>
<comment type="caution">
    <text evidence="2">The sequence shown here is derived from an EMBL/GenBank/DDBJ whole genome shotgun (WGS) entry which is preliminary data.</text>
</comment>
<dbReference type="InterPro" id="IPR029044">
    <property type="entry name" value="Nucleotide-diphossugar_trans"/>
</dbReference>
<dbReference type="SUPFAM" id="SSF53448">
    <property type="entry name" value="Nucleotide-diphospho-sugar transferases"/>
    <property type="match status" value="1"/>
</dbReference>
<dbReference type="Gene3D" id="3.90.550.10">
    <property type="entry name" value="Spore Coat Polysaccharide Biosynthesis Protein SpsA, Chain A"/>
    <property type="match status" value="1"/>
</dbReference>
<protein>
    <submittedName>
        <fullName evidence="2">Glycosyltransferase involved in cell wall biosynthesis</fullName>
    </submittedName>
</protein>
<dbReference type="AlphaFoldDB" id="A0A2S3UTM2"/>
<dbReference type="InterPro" id="IPR001173">
    <property type="entry name" value="Glyco_trans_2-like"/>
</dbReference>